<dbReference type="AlphaFoldDB" id="A0AAW0V672"/>
<organism evidence="2 3">
    <name type="scientific">Scylla paramamosain</name>
    <name type="common">Mud crab</name>
    <dbReference type="NCBI Taxonomy" id="85552"/>
    <lineage>
        <taxon>Eukaryota</taxon>
        <taxon>Metazoa</taxon>
        <taxon>Ecdysozoa</taxon>
        <taxon>Arthropoda</taxon>
        <taxon>Crustacea</taxon>
        <taxon>Multicrustacea</taxon>
        <taxon>Malacostraca</taxon>
        <taxon>Eumalacostraca</taxon>
        <taxon>Eucarida</taxon>
        <taxon>Decapoda</taxon>
        <taxon>Pleocyemata</taxon>
        <taxon>Brachyura</taxon>
        <taxon>Eubrachyura</taxon>
        <taxon>Portunoidea</taxon>
        <taxon>Portunidae</taxon>
        <taxon>Portuninae</taxon>
        <taxon>Scylla</taxon>
    </lineage>
</organism>
<evidence type="ECO:0000313" key="3">
    <source>
        <dbReference type="Proteomes" id="UP001487740"/>
    </source>
</evidence>
<gene>
    <name evidence="2" type="ORF">O3P69_002324</name>
</gene>
<reference evidence="2 3" key="1">
    <citation type="submission" date="2023-03" db="EMBL/GenBank/DDBJ databases">
        <title>High-quality genome of Scylla paramamosain provides insights in environmental adaptation.</title>
        <authorList>
            <person name="Zhang L."/>
        </authorList>
    </citation>
    <scope>NUCLEOTIDE SEQUENCE [LARGE SCALE GENOMIC DNA]</scope>
    <source>
        <strain evidence="2">LZ_2023a</strain>
        <tissue evidence="2">Muscle</tissue>
    </source>
</reference>
<dbReference type="EMBL" id="JARAKH010000001">
    <property type="protein sequence ID" value="KAK8407686.1"/>
    <property type="molecule type" value="Genomic_DNA"/>
</dbReference>
<dbReference type="Proteomes" id="UP001487740">
    <property type="component" value="Unassembled WGS sequence"/>
</dbReference>
<accession>A0AAW0V672</accession>
<keyword evidence="3" id="KW-1185">Reference proteome</keyword>
<feature type="compositionally biased region" description="Polar residues" evidence="1">
    <location>
        <begin position="117"/>
        <end position="134"/>
    </location>
</feature>
<protein>
    <submittedName>
        <fullName evidence="2">Uncharacterized protein</fullName>
    </submittedName>
</protein>
<comment type="caution">
    <text evidence="2">The sequence shown here is derived from an EMBL/GenBank/DDBJ whole genome shotgun (WGS) entry which is preliminary data.</text>
</comment>
<evidence type="ECO:0000313" key="2">
    <source>
        <dbReference type="EMBL" id="KAK8407686.1"/>
    </source>
</evidence>
<evidence type="ECO:0000256" key="1">
    <source>
        <dbReference type="SAM" id="MobiDB-lite"/>
    </source>
</evidence>
<proteinExistence type="predicted"/>
<name>A0AAW0V672_SCYPA</name>
<feature type="region of interest" description="Disordered" evidence="1">
    <location>
        <begin position="117"/>
        <end position="138"/>
    </location>
</feature>
<sequence length="185" mass="20276">MLDRGGHIRPQKSQGPAATLLGINTAIRSAKFQPNKFCQNIIVVFNPEWKQKYLINECFGLVQCLMLQDCGDLRRAQLVPETEHRNQTWHRCLSLKEMTSSLDCQVDSICGEAALERTQSTRNPQGSRDGQLQQDKPESFLPTFGCGGGGGNPTRNIPCLGSYNTKSPAAGMAMTLKDFQGTGGT</sequence>